<dbReference type="Gene3D" id="1.10.10.10">
    <property type="entry name" value="Winged helix-like DNA-binding domain superfamily/Winged helix DNA-binding domain"/>
    <property type="match status" value="1"/>
</dbReference>
<keyword evidence="7" id="KW-1185">Reference proteome</keyword>
<dbReference type="Pfam" id="PF03466">
    <property type="entry name" value="LysR_substrate"/>
    <property type="match status" value="1"/>
</dbReference>
<name>A0ABT2LU64_9HYPH</name>
<reference evidence="6 7" key="1">
    <citation type="submission" date="2022-09" db="EMBL/GenBank/DDBJ databases">
        <title>Chelativorans salina sp. nov., a novel slightly halophilic bacterium isolated from a saline lake sediment enrichment.</title>
        <authorList>
            <person name="Gao L."/>
            <person name="Fang B.-Z."/>
            <person name="Li W.-J."/>
        </authorList>
    </citation>
    <scope>NUCLEOTIDE SEQUENCE [LARGE SCALE GENOMIC DNA]</scope>
    <source>
        <strain evidence="6 7">EGI FJ00035</strain>
    </source>
</reference>
<keyword evidence="2" id="KW-0805">Transcription regulation</keyword>
<dbReference type="InterPro" id="IPR005119">
    <property type="entry name" value="LysR_subst-bd"/>
</dbReference>
<dbReference type="Gene3D" id="3.40.190.10">
    <property type="entry name" value="Periplasmic binding protein-like II"/>
    <property type="match status" value="2"/>
</dbReference>
<dbReference type="PRINTS" id="PR00039">
    <property type="entry name" value="HTHLYSR"/>
</dbReference>
<dbReference type="PANTHER" id="PTHR30537">
    <property type="entry name" value="HTH-TYPE TRANSCRIPTIONAL REGULATOR"/>
    <property type="match status" value="1"/>
</dbReference>
<dbReference type="PANTHER" id="PTHR30537:SF26">
    <property type="entry name" value="GLYCINE CLEAVAGE SYSTEM TRANSCRIPTIONAL ACTIVATOR"/>
    <property type="match status" value="1"/>
</dbReference>
<organism evidence="6 7">
    <name type="scientific">Chelativorans salis</name>
    <dbReference type="NCBI Taxonomy" id="2978478"/>
    <lineage>
        <taxon>Bacteria</taxon>
        <taxon>Pseudomonadati</taxon>
        <taxon>Pseudomonadota</taxon>
        <taxon>Alphaproteobacteria</taxon>
        <taxon>Hyphomicrobiales</taxon>
        <taxon>Phyllobacteriaceae</taxon>
        <taxon>Chelativorans</taxon>
    </lineage>
</organism>
<dbReference type="SUPFAM" id="SSF46785">
    <property type="entry name" value="Winged helix' DNA-binding domain"/>
    <property type="match status" value="1"/>
</dbReference>
<gene>
    <name evidence="6" type="ORF">N5A92_23940</name>
</gene>
<dbReference type="InterPro" id="IPR036388">
    <property type="entry name" value="WH-like_DNA-bd_sf"/>
</dbReference>
<accession>A0ABT2LU64</accession>
<dbReference type="InterPro" id="IPR036390">
    <property type="entry name" value="WH_DNA-bd_sf"/>
</dbReference>
<dbReference type="SUPFAM" id="SSF53850">
    <property type="entry name" value="Periplasmic binding protein-like II"/>
    <property type="match status" value="1"/>
</dbReference>
<evidence type="ECO:0000313" key="6">
    <source>
        <dbReference type="EMBL" id="MCT7378075.1"/>
    </source>
</evidence>
<sequence length="322" mass="35710">MPPKRRYLPSLGSFATFEVAAKHLSFTMAGTELNVTQAAISQQIRGLEKALGATLFVRKHNSLELTPAGESLLRAVSRGLDDICDGIDAILSPPDVAVITCSGTNAAVACWLKPFVDRFRADNPDMRFVLLASDEDDALRNFDEVDVSIICGNERCDVGERLYYLFPETVEPMCSPEYLRKHGPIDDPNSLERAHLLELHRKHWSANAIGWQAVTWEDWFRAMGIAIPPFVPSLVSNNYPLLLNAAVNGEGVILGWHHLVKAELEAGRLCRLFDNPLQVDRGYYLKLNSASLGKPHVLQFIEFVLSGLVGTTQNTPWRSLTG</sequence>
<dbReference type="InterPro" id="IPR058163">
    <property type="entry name" value="LysR-type_TF_proteobact-type"/>
</dbReference>
<evidence type="ECO:0000259" key="5">
    <source>
        <dbReference type="PROSITE" id="PS50931"/>
    </source>
</evidence>
<evidence type="ECO:0000256" key="2">
    <source>
        <dbReference type="ARBA" id="ARBA00023015"/>
    </source>
</evidence>
<dbReference type="RefSeq" id="WP_260906875.1">
    <property type="nucleotide sequence ID" value="NZ_JAOCZP010000011.1"/>
</dbReference>
<feature type="domain" description="HTH lysR-type" evidence="5">
    <location>
        <begin position="9"/>
        <end position="66"/>
    </location>
</feature>
<evidence type="ECO:0000256" key="1">
    <source>
        <dbReference type="ARBA" id="ARBA00009437"/>
    </source>
</evidence>
<keyword evidence="4" id="KW-0804">Transcription</keyword>
<dbReference type="Pfam" id="PF00126">
    <property type="entry name" value="HTH_1"/>
    <property type="match status" value="1"/>
</dbReference>
<dbReference type="PROSITE" id="PS50931">
    <property type="entry name" value="HTH_LYSR"/>
    <property type="match status" value="1"/>
</dbReference>
<protein>
    <submittedName>
        <fullName evidence="6">LysR substrate-binding domain-containing protein</fullName>
    </submittedName>
</protein>
<comment type="similarity">
    <text evidence="1">Belongs to the LysR transcriptional regulatory family.</text>
</comment>
<proteinExistence type="inferred from homology"/>
<dbReference type="Proteomes" id="UP001320831">
    <property type="component" value="Unassembled WGS sequence"/>
</dbReference>
<dbReference type="EMBL" id="JAOCZP010000011">
    <property type="protein sequence ID" value="MCT7378075.1"/>
    <property type="molecule type" value="Genomic_DNA"/>
</dbReference>
<comment type="caution">
    <text evidence="6">The sequence shown here is derived from an EMBL/GenBank/DDBJ whole genome shotgun (WGS) entry which is preliminary data.</text>
</comment>
<evidence type="ECO:0000256" key="3">
    <source>
        <dbReference type="ARBA" id="ARBA00023125"/>
    </source>
</evidence>
<keyword evidence="3" id="KW-0238">DNA-binding</keyword>
<evidence type="ECO:0000313" key="7">
    <source>
        <dbReference type="Proteomes" id="UP001320831"/>
    </source>
</evidence>
<dbReference type="InterPro" id="IPR000847">
    <property type="entry name" value="LysR_HTH_N"/>
</dbReference>
<evidence type="ECO:0000256" key="4">
    <source>
        <dbReference type="ARBA" id="ARBA00023163"/>
    </source>
</evidence>